<organism evidence="1">
    <name type="scientific">uncultured Thiotrichaceae bacterium</name>
    <dbReference type="NCBI Taxonomy" id="298394"/>
    <lineage>
        <taxon>Bacteria</taxon>
        <taxon>Pseudomonadati</taxon>
        <taxon>Pseudomonadota</taxon>
        <taxon>Gammaproteobacteria</taxon>
        <taxon>Thiotrichales</taxon>
        <taxon>Thiotrichaceae</taxon>
        <taxon>environmental samples</taxon>
    </lineage>
</organism>
<sequence>MDTQDNKAVDTTSSFDDLMMDMPITPTAEVEAQEIAIPDTTPKQDLPAIPATSSEILIELCGSISSHVDELGLEEVNKKTITYVDNDNKNVLLVNKFLIATGRTPIPIISPSLAPHFMTKVATVDILQGDILLYADDDGAPTLGILTSTVNNKTPLTAYKVLTTVGENIQTAVVAFEKVNSVLR</sequence>
<evidence type="ECO:0000313" key="1">
    <source>
        <dbReference type="EMBL" id="CAA6824446.1"/>
    </source>
</evidence>
<name>A0A6S6UA03_9GAMM</name>
<dbReference type="AlphaFoldDB" id="A0A6S6UA03"/>
<dbReference type="EMBL" id="CACVAT010000392">
    <property type="protein sequence ID" value="CAA6824446.1"/>
    <property type="molecule type" value="Genomic_DNA"/>
</dbReference>
<protein>
    <submittedName>
        <fullName evidence="1">Uncharacterized protein</fullName>
    </submittedName>
</protein>
<reference evidence="1" key="1">
    <citation type="submission" date="2020-01" db="EMBL/GenBank/DDBJ databases">
        <authorList>
            <person name="Meier V. D."/>
            <person name="Meier V D."/>
        </authorList>
    </citation>
    <scope>NUCLEOTIDE SEQUENCE</scope>
    <source>
        <strain evidence="1">HLG_WM_MAG_09</strain>
    </source>
</reference>
<accession>A0A6S6UA03</accession>
<proteinExistence type="predicted"/>
<gene>
    <name evidence="1" type="ORF">HELGO_WM43357</name>
</gene>